<keyword evidence="2" id="KW-1185">Reference proteome</keyword>
<gene>
    <name evidence="1" type="ORF">COHA_003785</name>
</gene>
<sequence>MSLINQTIPNSCDDPRLDAERRSHCRLCEAQTTREGCLATTAQHWNFMTGVDASADNESCTWVFKDPQGRLTREVEFSLGLNMPFMFASRVAHDLSQVGGTEICQVQRKYEVLNPITDGYTTAYFVVYGNGQTPAGEDIPGGLRPDASCTIAMHLGQRSCTLLFTPSEKTQWSISSRDIWTQNPKVVAQLNTSRNEDCLIDPAIKCVGANPPFRYRVTITDIPCAPKQVHTQEVRCVGTMPLAVKGHMLYPKALQLTYRHTNYFLQGLSTASWTIKTANNVALLSMVMPMEAAMAICPPWGNKLVCDFDAAKSYAVPGTVCFGPACSGSIKKAAADDLVLVVTYPWYQTKEEVVPAETPPTIADIELRGWP</sequence>
<dbReference type="AlphaFoldDB" id="A0AAD5DUC6"/>
<evidence type="ECO:0000313" key="1">
    <source>
        <dbReference type="EMBL" id="KAI7842548.1"/>
    </source>
</evidence>
<evidence type="ECO:0000313" key="2">
    <source>
        <dbReference type="Proteomes" id="UP001205105"/>
    </source>
</evidence>
<protein>
    <submittedName>
        <fullName evidence="1">Uncharacterized protein</fullName>
    </submittedName>
</protein>
<accession>A0AAD5DUC6</accession>
<dbReference type="EMBL" id="JADXDR010000051">
    <property type="protein sequence ID" value="KAI7842548.1"/>
    <property type="molecule type" value="Genomic_DNA"/>
</dbReference>
<dbReference type="Proteomes" id="UP001205105">
    <property type="component" value="Unassembled WGS sequence"/>
</dbReference>
<proteinExistence type="predicted"/>
<name>A0AAD5DUC6_9CHLO</name>
<reference evidence="1" key="1">
    <citation type="submission" date="2020-11" db="EMBL/GenBank/DDBJ databases">
        <title>Chlorella ohadii genome sequencing and assembly.</title>
        <authorList>
            <person name="Murik O."/>
            <person name="Treves H."/>
            <person name="Kedem I."/>
            <person name="Shotland Y."/>
            <person name="Kaplan A."/>
        </authorList>
    </citation>
    <scope>NUCLEOTIDE SEQUENCE</scope>
    <source>
        <strain evidence="1">1</strain>
    </source>
</reference>
<comment type="caution">
    <text evidence="1">The sequence shown here is derived from an EMBL/GenBank/DDBJ whole genome shotgun (WGS) entry which is preliminary data.</text>
</comment>
<organism evidence="1 2">
    <name type="scientific">Chlorella ohadii</name>
    <dbReference type="NCBI Taxonomy" id="2649997"/>
    <lineage>
        <taxon>Eukaryota</taxon>
        <taxon>Viridiplantae</taxon>
        <taxon>Chlorophyta</taxon>
        <taxon>core chlorophytes</taxon>
        <taxon>Trebouxiophyceae</taxon>
        <taxon>Chlorellales</taxon>
        <taxon>Chlorellaceae</taxon>
        <taxon>Chlorella clade</taxon>
        <taxon>Chlorella</taxon>
    </lineage>
</organism>